<evidence type="ECO:0000313" key="1">
    <source>
        <dbReference type="EMBL" id="KAJ1898347.1"/>
    </source>
</evidence>
<evidence type="ECO:0000313" key="2">
    <source>
        <dbReference type="Proteomes" id="UP001150581"/>
    </source>
</evidence>
<comment type="caution">
    <text evidence="1">The sequence shown here is derived from an EMBL/GenBank/DDBJ whole genome shotgun (WGS) entry which is preliminary data.</text>
</comment>
<keyword evidence="1" id="KW-0436">Ligase</keyword>
<sequence>LTVKENGCLILASGINDGKDLLVTSKHSIDVPHSKTGSAWMDKHLKEAGKTREEFAAFLHENNATAVFELCDDEFEEHILEYPERMRGLYLHGINRNAVELETWPSSEVAKVTEEYGFRRTDYFVFESVAEGREFATKVRKDQMLDGRAIEGFVVRCRTNNDTSPFMFKIKYDEPYLMFREWREVTGRILAGKPWKSKYDLTMHYVAWVKTQIKKDPEAFENFKSKGIIGARKKFLEYHQSLDGRSPAEVLEEPEFMKVLLMPVATIGCGKTTLSLALSKLFGCGHIQSDDVRTKKKPSLAFNAAVVGELGTHSVVIADRNNHIPMLRESLTTAVRNDWPGCRVVALYWSHENASKAVILKKTIGRVVNRAEKHQALTPEKVPSFRKVMDGFVHRMVPLDTDSEADCLVQDVIELDPLADAMKNLRVAIDALCRMFSDLFKRPSDSDIKDALESALEYVPVARERPQQTQVATNQRKDKKQNKMVVDKTNERQPKLPAFIGLVPTHLNAIKWFKDQLARNSGDDWALCRDMVANDLGGNHEHHITVAHVASVKDERKKAIYDGYVSLFKDEKLAHDLPVTCKVDYVVCDGRIMALRVASIKVLDTTGLPECLIAGDNGRLAVTNLIPHVTLCRDGKTKPVMANKLLQEVFGPDNADEPIMHPQGWAVIPVKTAFNAMLHKFVN</sequence>
<keyword evidence="2" id="KW-1185">Reference proteome</keyword>
<feature type="non-terminal residue" evidence="1">
    <location>
        <position position="1"/>
    </location>
</feature>
<organism evidence="1 2">
    <name type="scientific">Kickxella alabastrina</name>
    <dbReference type="NCBI Taxonomy" id="61397"/>
    <lineage>
        <taxon>Eukaryota</taxon>
        <taxon>Fungi</taxon>
        <taxon>Fungi incertae sedis</taxon>
        <taxon>Zoopagomycota</taxon>
        <taxon>Kickxellomycotina</taxon>
        <taxon>Kickxellomycetes</taxon>
        <taxon>Kickxellales</taxon>
        <taxon>Kickxellaceae</taxon>
        <taxon>Kickxella</taxon>
    </lineage>
</organism>
<reference evidence="1" key="1">
    <citation type="submission" date="2022-07" db="EMBL/GenBank/DDBJ databases">
        <title>Phylogenomic reconstructions and comparative analyses of Kickxellomycotina fungi.</title>
        <authorList>
            <person name="Reynolds N.K."/>
            <person name="Stajich J.E."/>
            <person name="Barry K."/>
            <person name="Grigoriev I.V."/>
            <person name="Crous P."/>
            <person name="Smith M.E."/>
        </authorList>
    </citation>
    <scope>NUCLEOTIDE SEQUENCE</scope>
    <source>
        <strain evidence="1">Benny 63K</strain>
    </source>
</reference>
<dbReference type="EC" id="6.5.1.3" evidence="1"/>
<gene>
    <name evidence="1" type="primary">trl1_1</name>
    <name evidence="1" type="ORF">LPJ66_002806</name>
</gene>
<accession>A0ACC1IPJ4</accession>
<protein>
    <submittedName>
        <fullName evidence="1">Trna ligase</fullName>
        <ecNumber evidence="1">6.5.1.3</ecNumber>
    </submittedName>
</protein>
<dbReference type="EMBL" id="JANBPG010000245">
    <property type="protein sequence ID" value="KAJ1898347.1"/>
    <property type="molecule type" value="Genomic_DNA"/>
</dbReference>
<proteinExistence type="predicted"/>
<name>A0ACC1IPJ4_9FUNG</name>
<dbReference type="Proteomes" id="UP001150581">
    <property type="component" value="Unassembled WGS sequence"/>
</dbReference>